<name>A0A9Q1J2L8_SYNKA</name>
<accession>A0A9Q1J2L8</accession>
<sequence length="119" mass="13802">MALNVSGFFIALLFLCGLDLDAEHMAVATSVRERCECVDTIDTMPWRRIRDFTVTNKGPLCNNIQIVLYLKKKDVCLNPDSKQGKRLQKCWKRIHENPAKKKGCLQRRRSRPKKTTRIL</sequence>
<dbReference type="AlphaFoldDB" id="A0A9Q1J2L8"/>
<feature type="signal peptide" evidence="2">
    <location>
        <begin position="1"/>
        <end position="22"/>
    </location>
</feature>
<evidence type="ECO:0000256" key="1">
    <source>
        <dbReference type="ARBA" id="ARBA00022514"/>
    </source>
</evidence>
<keyword evidence="1" id="KW-0202">Cytokine</keyword>
<gene>
    <name evidence="4" type="ORF">SKAU_G00146080</name>
</gene>
<dbReference type="GO" id="GO:0008009">
    <property type="term" value="F:chemokine activity"/>
    <property type="evidence" value="ECO:0007669"/>
    <property type="project" value="InterPro"/>
</dbReference>
<keyword evidence="5" id="KW-1185">Reference proteome</keyword>
<proteinExistence type="predicted"/>
<dbReference type="EMBL" id="JAINUF010000004">
    <property type="protein sequence ID" value="KAJ8365777.1"/>
    <property type="molecule type" value="Genomic_DNA"/>
</dbReference>
<dbReference type="GO" id="GO:0006955">
    <property type="term" value="P:immune response"/>
    <property type="evidence" value="ECO:0007669"/>
    <property type="project" value="InterPro"/>
</dbReference>
<protein>
    <recommendedName>
        <fullName evidence="3">Chemokine interleukin-8-like domain-containing protein</fullName>
    </recommendedName>
</protein>
<evidence type="ECO:0000313" key="4">
    <source>
        <dbReference type="EMBL" id="KAJ8365777.1"/>
    </source>
</evidence>
<evidence type="ECO:0000256" key="2">
    <source>
        <dbReference type="SAM" id="SignalP"/>
    </source>
</evidence>
<feature type="chain" id="PRO_5040163689" description="Chemokine interleukin-8-like domain-containing protein" evidence="2">
    <location>
        <begin position="23"/>
        <end position="119"/>
    </location>
</feature>
<dbReference type="Gene3D" id="2.40.50.40">
    <property type="match status" value="1"/>
</dbReference>
<dbReference type="Proteomes" id="UP001152622">
    <property type="component" value="Chromosome 4"/>
</dbReference>
<organism evidence="4 5">
    <name type="scientific">Synaphobranchus kaupii</name>
    <name type="common">Kaup's arrowtooth eel</name>
    <dbReference type="NCBI Taxonomy" id="118154"/>
    <lineage>
        <taxon>Eukaryota</taxon>
        <taxon>Metazoa</taxon>
        <taxon>Chordata</taxon>
        <taxon>Craniata</taxon>
        <taxon>Vertebrata</taxon>
        <taxon>Euteleostomi</taxon>
        <taxon>Actinopterygii</taxon>
        <taxon>Neopterygii</taxon>
        <taxon>Teleostei</taxon>
        <taxon>Anguilliformes</taxon>
        <taxon>Synaphobranchidae</taxon>
        <taxon>Synaphobranchus</taxon>
    </lineage>
</organism>
<reference evidence="4" key="1">
    <citation type="journal article" date="2023" name="Science">
        <title>Genome structures resolve the early diversification of teleost fishes.</title>
        <authorList>
            <person name="Parey E."/>
            <person name="Louis A."/>
            <person name="Montfort J."/>
            <person name="Bouchez O."/>
            <person name="Roques C."/>
            <person name="Iampietro C."/>
            <person name="Lluch J."/>
            <person name="Castinel A."/>
            <person name="Donnadieu C."/>
            <person name="Desvignes T."/>
            <person name="Floi Bucao C."/>
            <person name="Jouanno E."/>
            <person name="Wen M."/>
            <person name="Mejri S."/>
            <person name="Dirks R."/>
            <person name="Jansen H."/>
            <person name="Henkel C."/>
            <person name="Chen W.J."/>
            <person name="Zahm M."/>
            <person name="Cabau C."/>
            <person name="Klopp C."/>
            <person name="Thompson A.W."/>
            <person name="Robinson-Rechavi M."/>
            <person name="Braasch I."/>
            <person name="Lecointre G."/>
            <person name="Bobe J."/>
            <person name="Postlethwait J.H."/>
            <person name="Berthelot C."/>
            <person name="Roest Crollius H."/>
            <person name="Guiguen Y."/>
        </authorList>
    </citation>
    <scope>NUCLEOTIDE SEQUENCE</scope>
    <source>
        <strain evidence="4">WJC10195</strain>
    </source>
</reference>
<dbReference type="InterPro" id="IPR036048">
    <property type="entry name" value="Interleukin_8-like_sf"/>
</dbReference>
<dbReference type="InterPro" id="IPR001811">
    <property type="entry name" value="Chemokine_IL8-like_dom"/>
</dbReference>
<feature type="domain" description="Chemokine interleukin-8-like" evidence="3">
    <location>
        <begin position="32"/>
        <end position="94"/>
    </location>
</feature>
<dbReference type="SUPFAM" id="SSF54117">
    <property type="entry name" value="Interleukin 8-like chemokines"/>
    <property type="match status" value="1"/>
</dbReference>
<evidence type="ECO:0000313" key="5">
    <source>
        <dbReference type="Proteomes" id="UP001152622"/>
    </source>
</evidence>
<evidence type="ECO:0000259" key="3">
    <source>
        <dbReference type="SMART" id="SM00199"/>
    </source>
</evidence>
<dbReference type="SMART" id="SM00199">
    <property type="entry name" value="SCY"/>
    <property type="match status" value="1"/>
</dbReference>
<keyword evidence="2" id="KW-0732">Signal</keyword>
<dbReference type="OrthoDB" id="9948647at2759"/>
<dbReference type="GO" id="GO:0005615">
    <property type="term" value="C:extracellular space"/>
    <property type="evidence" value="ECO:0007669"/>
    <property type="project" value="UniProtKB-KW"/>
</dbReference>
<comment type="caution">
    <text evidence="4">The sequence shown here is derived from an EMBL/GenBank/DDBJ whole genome shotgun (WGS) entry which is preliminary data.</text>
</comment>
<dbReference type="Pfam" id="PF00048">
    <property type="entry name" value="IL8"/>
    <property type="match status" value="1"/>
</dbReference>